<sequence length="348" mass="40841">MHQLLGLGILVLAEAALHPGQLHDHHELHHHQKKIVWASGLSVHPRCSKTDHYLDQYEIALISWHETENKAFDPYLICHVPEEGREALDDQIEERLQHLERMGAKLIFHRLSFIDRLAEKLQTEAEEDSDPECIAGTFLRLEIPRILSGLPLQRHNRSYALYTDQDILWWRKVSMNEFMSSIPSSKFSLAYTGQVRREEGPLNTGVLLVNLPIYKKDLPALLNFMFGDFQISTAWDQGVLNKFYDENVGRLRWSVKWNYRMFWDGKDHVAIVHYWAIKPSDALDCWIKKRSLKKCPDIDLGMIPDSLREKFQQQALKMAEKDDHKLSFMKEVMLKYKKYEQLQPKLLK</sequence>
<feature type="chain" id="PRO_5043271283" evidence="1">
    <location>
        <begin position="16"/>
        <end position="348"/>
    </location>
</feature>
<dbReference type="EMBL" id="CAMXCT030003606">
    <property type="protein sequence ID" value="CAL4792652.1"/>
    <property type="molecule type" value="Genomic_DNA"/>
</dbReference>
<dbReference type="SUPFAM" id="SSF53448">
    <property type="entry name" value="Nucleotide-diphospho-sugar transferases"/>
    <property type="match status" value="1"/>
</dbReference>
<evidence type="ECO:0000256" key="1">
    <source>
        <dbReference type="SAM" id="SignalP"/>
    </source>
</evidence>
<dbReference type="Gene3D" id="3.90.550.10">
    <property type="entry name" value="Spore Coat Polysaccharide Biosynthesis Protein SpsA, Chain A"/>
    <property type="match status" value="1"/>
</dbReference>
<proteinExistence type="predicted"/>
<comment type="caution">
    <text evidence="2">The sequence shown here is derived from an EMBL/GenBank/DDBJ whole genome shotgun (WGS) entry which is preliminary data.</text>
</comment>
<dbReference type="InterPro" id="IPR029044">
    <property type="entry name" value="Nucleotide-diphossugar_trans"/>
</dbReference>
<protein>
    <submittedName>
        <fullName evidence="4">Glycosyltransferase</fullName>
    </submittedName>
</protein>
<dbReference type="Proteomes" id="UP001152797">
    <property type="component" value="Unassembled WGS sequence"/>
</dbReference>
<name>A0A9P1D8W3_9DINO</name>
<keyword evidence="1" id="KW-0732">Signal</keyword>
<dbReference type="EMBL" id="CAMXCT010003606">
    <property type="protein sequence ID" value="CAI4005340.1"/>
    <property type="molecule type" value="Genomic_DNA"/>
</dbReference>
<evidence type="ECO:0000313" key="2">
    <source>
        <dbReference type="EMBL" id="CAI4005340.1"/>
    </source>
</evidence>
<accession>A0A9P1D8W3</accession>
<evidence type="ECO:0000313" key="5">
    <source>
        <dbReference type="Proteomes" id="UP001152797"/>
    </source>
</evidence>
<dbReference type="OrthoDB" id="10419614at2759"/>
<evidence type="ECO:0000313" key="3">
    <source>
        <dbReference type="EMBL" id="CAL1158715.1"/>
    </source>
</evidence>
<organism evidence="2">
    <name type="scientific">Cladocopium goreaui</name>
    <dbReference type="NCBI Taxonomy" id="2562237"/>
    <lineage>
        <taxon>Eukaryota</taxon>
        <taxon>Sar</taxon>
        <taxon>Alveolata</taxon>
        <taxon>Dinophyceae</taxon>
        <taxon>Suessiales</taxon>
        <taxon>Symbiodiniaceae</taxon>
        <taxon>Cladocopium</taxon>
    </lineage>
</organism>
<gene>
    <name evidence="2" type="ORF">C1SCF055_LOCUS31072</name>
</gene>
<dbReference type="EMBL" id="CAMXCT020003606">
    <property type="protein sequence ID" value="CAL1158715.1"/>
    <property type="molecule type" value="Genomic_DNA"/>
</dbReference>
<evidence type="ECO:0000313" key="4">
    <source>
        <dbReference type="EMBL" id="CAL4792652.1"/>
    </source>
</evidence>
<dbReference type="AlphaFoldDB" id="A0A9P1D8W3"/>
<keyword evidence="5" id="KW-1185">Reference proteome</keyword>
<reference evidence="3" key="2">
    <citation type="submission" date="2024-04" db="EMBL/GenBank/DDBJ databases">
        <authorList>
            <person name="Chen Y."/>
            <person name="Shah S."/>
            <person name="Dougan E. K."/>
            <person name="Thang M."/>
            <person name="Chan C."/>
        </authorList>
    </citation>
    <scope>NUCLEOTIDE SEQUENCE [LARGE SCALE GENOMIC DNA]</scope>
</reference>
<reference evidence="2" key="1">
    <citation type="submission" date="2022-10" db="EMBL/GenBank/DDBJ databases">
        <authorList>
            <person name="Chen Y."/>
            <person name="Dougan E. K."/>
            <person name="Chan C."/>
            <person name="Rhodes N."/>
            <person name="Thang M."/>
        </authorList>
    </citation>
    <scope>NUCLEOTIDE SEQUENCE</scope>
</reference>
<feature type="signal peptide" evidence="1">
    <location>
        <begin position="1"/>
        <end position="15"/>
    </location>
</feature>